<dbReference type="EMBL" id="JAELVR010000016">
    <property type="protein sequence ID" value="MBJ6373607.1"/>
    <property type="molecule type" value="Genomic_DNA"/>
</dbReference>
<accession>A0A8J7IKG8</accession>
<proteinExistence type="predicted"/>
<evidence type="ECO:0000313" key="1">
    <source>
        <dbReference type="EMBL" id="MBJ6373607.1"/>
    </source>
</evidence>
<keyword evidence="2" id="KW-1185">Reference proteome</keyword>
<dbReference type="InterPro" id="IPR008767">
    <property type="entry name" value="Phage_SPP1_head-tail_adaptor"/>
</dbReference>
<reference evidence="1" key="1">
    <citation type="submission" date="2020-12" db="EMBL/GenBank/DDBJ databases">
        <title>Sedimentitalea sp. nov., isolated from sand in Incheon.</title>
        <authorList>
            <person name="Kim W."/>
        </authorList>
    </citation>
    <scope>NUCLEOTIDE SEQUENCE</scope>
    <source>
        <strain evidence="1">CAU 1593</strain>
    </source>
</reference>
<dbReference type="Pfam" id="PF05521">
    <property type="entry name" value="Phage_HCP"/>
    <property type="match status" value="1"/>
</dbReference>
<comment type="caution">
    <text evidence="1">The sequence shown here is derived from an EMBL/GenBank/DDBJ whole genome shotgun (WGS) entry which is preliminary data.</text>
</comment>
<name>A0A8J7IKG8_9RHOB</name>
<dbReference type="Gene3D" id="2.40.10.270">
    <property type="entry name" value="Bacteriophage SPP1 head-tail adaptor protein"/>
    <property type="match status" value="1"/>
</dbReference>
<evidence type="ECO:0000313" key="2">
    <source>
        <dbReference type="Proteomes" id="UP000619079"/>
    </source>
</evidence>
<protein>
    <submittedName>
        <fullName evidence="1">Head-tail adaptor protein</fullName>
    </submittedName>
</protein>
<sequence length="112" mass="12470">MNDHRLNRRLILEAPDRIADGAGGFLESWVELGELWADVRSRTGRERNGGDFPVSTVSYRIIVRGSPIGSAARPLPQQRFRDGARVYVINAVAELDPNGRYLTCFVDEEVAA</sequence>
<organism evidence="1 2">
    <name type="scientific">Sedimentitalea arenosa</name>
    <dbReference type="NCBI Taxonomy" id="2798803"/>
    <lineage>
        <taxon>Bacteria</taxon>
        <taxon>Pseudomonadati</taxon>
        <taxon>Pseudomonadota</taxon>
        <taxon>Alphaproteobacteria</taxon>
        <taxon>Rhodobacterales</taxon>
        <taxon>Paracoccaceae</taxon>
        <taxon>Sedimentitalea</taxon>
    </lineage>
</organism>
<dbReference type="Proteomes" id="UP000619079">
    <property type="component" value="Unassembled WGS sequence"/>
</dbReference>
<dbReference type="InterPro" id="IPR038666">
    <property type="entry name" value="SSP1_head-tail_sf"/>
</dbReference>
<gene>
    <name evidence="1" type="ORF">JF290_18970</name>
</gene>
<dbReference type="AlphaFoldDB" id="A0A8J7IKG8"/>
<dbReference type="RefSeq" id="WP_199026479.1">
    <property type="nucleotide sequence ID" value="NZ_JAELVR010000016.1"/>
</dbReference>